<evidence type="ECO:0000259" key="1">
    <source>
        <dbReference type="Pfam" id="PF20093"/>
    </source>
</evidence>
<dbReference type="OrthoDB" id="3078443at2"/>
<dbReference type="AlphaFoldDB" id="A0A540WXA6"/>
<evidence type="ECO:0000313" key="2">
    <source>
        <dbReference type="EMBL" id="TQF13637.1"/>
    </source>
</evidence>
<sequence length="170" mass="17922">MKRRNASAAPAEVVILRPSSALFSTPHVGRLTGMSEEGLPLVDFEGNPSGPVPARVLAGASTTHLEEVAPQTEVLLTFEGGLPGRPILMGLLEPRKNLLRSVEAKVPALPVSASVDGQRIVLEGQDEIVLLCGEASITLRRNGRVVIRGTQIESHASGVQRIKGAAVKVN</sequence>
<organism evidence="2 3">
    <name type="scientific">Myxococcus llanfairpwllgwyngyllgogerychwyrndrobwllllantysiliogogogochensis</name>
    <dbReference type="NCBI Taxonomy" id="2590453"/>
    <lineage>
        <taxon>Bacteria</taxon>
        <taxon>Pseudomonadati</taxon>
        <taxon>Myxococcota</taxon>
        <taxon>Myxococcia</taxon>
        <taxon>Myxococcales</taxon>
        <taxon>Cystobacterineae</taxon>
        <taxon>Myxococcaceae</taxon>
        <taxon>Myxococcus</taxon>
    </lineage>
</organism>
<keyword evidence="3" id="KW-1185">Reference proteome</keyword>
<evidence type="ECO:0000313" key="3">
    <source>
        <dbReference type="Proteomes" id="UP000315369"/>
    </source>
</evidence>
<name>A0A540WXA6_9BACT</name>
<reference evidence="2 3" key="1">
    <citation type="submission" date="2019-06" db="EMBL/GenBank/DDBJ databases">
        <authorList>
            <person name="Livingstone P."/>
            <person name="Whitworth D."/>
        </authorList>
    </citation>
    <scope>NUCLEOTIDE SEQUENCE [LARGE SCALE GENOMIC DNA]</scope>
    <source>
        <strain evidence="2 3">AM401</strain>
    </source>
</reference>
<comment type="caution">
    <text evidence="2">The sequence shown here is derived from an EMBL/GenBank/DDBJ whole genome shotgun (WGS) entry which is preliminary data.</text>
</comment>
<dbReference type="RefSeq" id="WP_141644640.1">
    <property type="nucleotide sequence ID" value="NZ_VIFM01000093.1"/>
</dbReference>
<dbReference type="Proteomes" id="UP000315369">
    <property type="component" value="Unassembled WGS sequence"/>
</dbReference>
<protein>
    <recommendedName>
        <fullName evidence="1">DUF6484 domain-containing protein</fullName>
    </recommendedName>
</protein>
<dbReference type="EMBL" id="VIFM01000093">
    <property type="protein sequence ID" value="TQF13637.1"/>
    <property type="molecule type" value="Genomic_DNA"/>
</dbReference>
<feature type="domain" description="DUF6484" evidence="1">
    <location>
        <begin position="28"/>
        <end position="92"/>
    </location>
</feature>
<dbReference type="Pfam" id="PF20093">
    <property type="entry name" value="DUF6484"/>
    <property type="match status" value="1"/>
</dbReference>
<accession>A0A540WXA6</accession>
<gene>
    <name evidence="2" type="ORF">FJV41_22795</name>
</gene>
<dbReference type="InterPro" id="IPR045506">
    <property type="entry name" value="DUF6484"/>
</dbReference>
<proteinExistence type="predicted"/>